<accession>A0A0F9T9Y4</accession>
<protein>
    <submittedName>
        <fullName evidence="1">Uncharacterized protein</fullName>
    </submittedName>
</protein>
<organism evidence="1">
    <name type="scientific">marine sediment metagenome</name>
    <dbReference type="NCBI Taxonomy" id="412755"/>
    <lineage>
        <taxon>unclassified sequences</taxon>
        <taxon>metagenomes</taxon>
        <taxon>ecological metagenomes</taxon>
    </lineage>
</organism>
<gene>
    <name evidence="1" type="ORF">LCGC14_0374040</name>
</gene>
<proteinExistence type="predicted"/>
<comment type="caution">
    <text evidence="1">The sequence shown here is derived from an EMBL/GenBank/DDBJ whole genome shotgun (WGS) entry which is preliminary data.</text>
</comment>
<evidence type="ECO:0000313" key="1">
    <source>
        <dbReference type="EMBL" id="KKN76014.1"/>
    </source>
</evidence>
<sequence length="93" mass="11086">MDKKELLKRIKEVEDGKVYTTQQLKEILFQEKTLSEKIITDEYFPDIDKVYLRDVKEHLKKFIDSFTKYEIGHLNKDIMKAKAKESFGDRVVS</sequence>
<dbReference type="EMBL" id="LAZR01000300">
    <property type="protein sequence ID" value="KKN76014.1"/>
    <property type="molecule type" value="Genomic_DNA"/>
</dbReference>
<name>A0A0F9T9Y4_9ZZZZ</name>
<dbReference type="AlphaFoldDB" id="A0A0F9T9Y4"/>
<reference evidence="1" key="1">
    <citation type="journal article" date="2015" name="Nature">
        <title>Complex archaea that bridge the gap between prokaryotes and eukaryotes.</title>
        <authorList>
            <person name="Spang A."/>
            <person name="Saw J.H."/>
            <person name="Jorgensen S.L."/>
            <person name="Zaremba-Niedzwiedzka K."/>
            <person name="Martijn J."/>
            <person name="Lind A.E."/>
            <person name="van Eijk R."/>
            <person name="Schleper C."/>
            <person name="Guy L."/>
            <person name="Ettema T.J."/>
        </authorList>
    </citation>
    <scope>NUCLEOTIDE SEQUENCE</scope>
</reference>